<name>A0ABD3BRG1_9LAMI</name>
<keyword evidence="3" id="KW-1185">Reference proteome</keyword>
<evidence type="ECO:0000256" key="1">
    <source>
        <dbReference type="SAM" id="MobiDB-lite"/>
    </source>
</evidence>
<feature type="compositionally biased region" description="Polar residues" evidence="1">
    <location>
        <begin position="52"/>
        <end position="63"/>
    </location>
</feature>
<dbReference type="EMBL" id="JAVIJP010000069">
    <property type="protein sequence ID" value="KAL3619285.1"/>
    <property type="molecule type" value="Genomic_DNA"/>
</dbReference>
<accession>A0ABD3BRG1</accession>
<feature type="region of interest" description="Disordered" evidence="1">
    <location>
        <begin position="79"/>
        <end position="143"/>
    </location>
</feature>
<feature type="region of interest" description="Disordered" evidence="1">
    <location>
        <begin position="47"/>
        <end position="66"/>
    </location>
</feature>
<dbReference type="AlphaFoldDB" id="A0ABD3BRG1"/>
<evidence type="ECO:0000313" key="3">
    <source>
        <dbReference type="Proteomes" id="UP001632038"/>
    </source>
</evidence>
<reference evidence="3" key="1">
    <citation type="journal article" date="2024" name="IScience">
        <title>Strigolactones Initiate the Formation of Haustorium-like Structures in Castilleja.</title>
        <authorList>
            <person name="Buerger M."/>
            <person name="Peterson D."/>
            <person name="Chory J."/>
        </authorList>
    </citation>
    <scope>NUCLEOTIDE SEQUENCE [LARGE SCALE GENOMIC DNA]</scope>
</reference>
<comment type="caution">
    <text evidence="2">The sequence shown here is derived from an EMBL/GenBank/DDBJ whole genome shotgun (WGS) entry which is preliminary data.</text>
</comment>
<dbReference type="InterPro" id="IPR021916">
    <property type="entry name" value="DUF3527"/>
</dbReference>
<dbReference type="PANTHER" id="PTHR31390:SF0">
    <property type="entry name" value="DOMAIN PROTEIN, PUTATIVE (DUF3527)-RELATED"/>
    <property type="match status" value="1"/>
</dbReference>
<protein>
    <submittedName>
        <fullName evidence="2">Uncharacterized protein</fullName>
    </submittedName>
</protein>
<organism evidence="2 3">
    <name type="scientific">Castilleja foliolosa</name>
    <dbReference type="NCBI Taxonomy" id="1961234"/>
    <lineage>
        <taxon>Eukaryota</taxon>
        <taxon>Viridiplantae</taxon>
        <taxon>Streptophyta</taxon>
        <taxon>Embryophyta</taxon>
        <taxon>Tracheophyta</taxon>
        <taxon>Spermatophyta</taxon>
        <taxon>Magnoliopsida</taxon>
        <taxon>eudicotyledons</taxon>
        <taxon>Gunneridae</taxon>
        <taxon>Pentapetalae</taxon>
        <taxon>asterids</taxon>
        <taxon>lamiids</taxon>
        <taxon>Lamiales</taxon>
        <taxon>Orobanchaceae</taxon>
        <taxon>Pedicularideae</taxon>
        <taxon>Castillejinae</taxon>
        <taxon>Castilleja</taxon>
    </lineage>
</organism>
<dbReference type="Proteomes" id="UP001632038">
    <property type="component" value="Unassembled WGS sequence"/>
</dbReference>
<sequence>MELDFEINFNNNSNRSERVLVERKKIELSQVNNASSFGIIDSLCSSDEESEQNMPPVNGPNGQQEKDMSFNLRRSLSARFGGAHSPSKPETNPRSRFSPVRKMLDPFVKTKSNRKKSIRKLTASDLSDEKENRNSSPAHLHGLLKSGNKRGDIFFEFFVKSTDDFYQAKTRKGENGLTFAYTFYSLRMRRTSNGDSSSLVGRMHVSCCPLVTEFVLSDIVHPRISASDKMIKDQLIVKHSCENEIAAIVMQDLRQIRKAEEGVSDNSNAVKMHAVIPAGNHGLPISSENSGPTRLLDRWRLGGGCDCGGWDMACPLDIFSNPNFKIVDLADNRKPVQLFIQGKRDDIPAFAMTGIGNGKYEVDFHARLSTLQVFSISVAMLHAAEASGRTRSITQMSQNYSPTFCAKDILESTMDALAKEEDEETYEVNEKEQVISSFVLNPPFSPIARA</sequence>
<dbReference type="Pfam" id="PF12043">
    <property type="entry name" value="DUF3527"/>
    <property type="match status" value="2"/>
</dbReference>
<proteinExistence type="predicted"/>
<gene>
    <name evidence="2" type="ORF">CASFOL_036855</name>
</gene>
<evidence type="ECO:0000313" key="2">
    <source>
        <dbReference type="EMBL" id="KAL3619285.1"/>
    </source>
</evidence>
<dbReference type="PANTHER" id="PTHR31390">
    <property type="entry name" value="EXPRESSED PROTEIN"/>
    <property type="match status" value="1"/>
</dbReference>